<dbReference type="EMBL" id="SRLO01016510">
    <property type="protein sequence ID" value="TNN24070.1"/>
    <property type="molecule type" value="Genomic_DNA"/>
</dbReference>
<protein>
    <submittedName>
        <fullName evidence="1">Uncharacterized protein</fullName>
    </submittedName>
</protein>
<dbReference type="AlphaFoldDB" id="A0A4Z2E648"/>
<evidence type="ECO:0000313" key="2">
    <source>
        <dbReference type="Proteomes" id="UP000314294"/>
    </source>
</evidence>
<gene>
    <name evidence="1" type="ORF">EYF80_065807</name>
</gene>
<accession>A0A4Z2E648</accession>
<name>A0A4Z2E648_9TELE</name>
<keyword evidence="2" id="KW-1185">Reference proteome</keyword>
<sequence length="61" mass="7326">MFHLFPVIRQDEFMMSCFRIKSHVHCKLLDPLQLNFSNQRLHLVTESLLQLRHSSHHSPLM</sequence>
<evidence type="ECO:0000313" key="1">
    <source>
        <dbReference type="EMBL" id="TNN24070.1"/>
    </source>
</evidence>
<proteinExistence type="predicted"/>
<organism evidence="1 2">
    <name type="scientific">Liparis tanakae</name>
    <name type="common">Tanaka's snailfish</name>
    <dbReference type="NCBI Taxonomy" id="230148"/>
    <lineage>
        <taxon>Eukaryota</taxon>
        <taxon>Metazoa</taxon>
        <taxon>Chordata</taxon>
        <taxon>Craniata</taxon>
        <taxon>Vertebrata</taxon>
        <taxon>Euteleostomi</taxon>
        <taxon>Actinopterygii</taxon>
        <taxon>Neopterygii</taxon>
        <taxon>Teleostei</taxon>
        <taxon>Neoteleostei</taxon>
        <taxon>Acanthomorphata</taxon>
        <taxon>Eupercaria</taxon>
        <taxon>Perciformes</taxon>
        <taxon>Cottioidei</taxon>
        <taxon>Cottales</taxon>
        <taxon>Liparidae</taxon>
        <taxon>Liparis</taxon>
    </lineage>
</organism>
<dbReference type="Proteomes" id="UP000314294">
    <property type="component" value="Unassembled WGS sequence"/>
</dbReference>
<reference evidence="1 2" key="1">
    <citation type="submission" date="2019-03" db="EMBL/GenBank/DDBJ databases">
        <title>First draft genome of Liparis tanakae, snailfish: a comprehensive survey of snailfish specific genes.</title>
        <authorList>
            <person name="Kim W."/>
            <person name="Song I."/>
            <person name="Jeong J.-H."/>
            <person name="Kim D."/>
            <person name="Kim S."/>
            <person name="Ryu S."/>
            <person name="Song J.Y."/>
            <person name="Lee S.K."/>
        </authorList>
    </citation>
    <scope>NUCLEOTIDE SEQUENCE [LARGE SCALE GENOMIC DNA]</scope>
    <source>
        <tissue evidence="1">Muscle</tissue>
    </source>
</reference>
<comment type="caution">
    <text evidence="1">The sequence shown here is derived from an EMBL/GenBank/DDBJ whole genome shotgun (WGS) entry which is preliminary data.</text>
</comment>